<evidence type="ECO:0000256" key="1">
    <source>
        <dbReference type="SAM" id="MobiDB-lite"/>
    </source>
</evidence>
<organism evidence="2 3">
    <name type="scientific">Brassica cretica</name>
    <name type="common">Mustard</name>
    <dbReference type="NCBI Taxonomy" id="69181"/>
    <lineage>
        <taxon>Eukaryota</taxon>
        <taxon>Viridiplantae</taxon>
        <taxon>Streptophyta</taxon>
        <taxon>Embryophyta</taxon>
        <taxon>Tracheophyta</taxon>
        <taxon>Spermatophyta</taxon>
        <taxon>Magnoliopsida</taxon>
        <taxon>eudicotyledons</taxon>
        <taxon>Gunneridae</taxon>
        <taxon>Pentapetalae</taxon>
        <taxon>rosids</taxon>
        <taxon>malvids</taxon>
        <taxon>Brassicales</taxon>
        <taxon>Brassicaceae</taxon>
        <taxon>Brassiceae</taxon>
        <taxon>Brassica</taxon>
    </lineage>
</organism>
<feature type="region of interest" description="Disordered" evidence="1">
    <location>
        <begin position="65"/>
        <end position="188"/>
    </location>
</feature>
<name>A0A8S9PBA0_BRACR</name>
<comment type="caution">
    <text evidence="2">The sequence shown here is derived from an EMBL/GenBank/DDBJ whole genome shotgun (WGS) entry which is preliminary data.</text>
</comment>
<protein>
    <submittedName>
        <fullName evidence="2">Uncharacterized protein</fullName>
    </submittedName>
</protein>
<feature type="compositionally biased region" description="Basic and acidic residues" evidence="1">
    <location>
        <begin position="116"/>
        <end position="127"/>
    </location>
</feature>
<dbReference type="EMBL" id="QGKX02001521">
    <property type="protein sequence ID" value="KAF3511441.1"/>
    <property type="molecule type" value="Genomic_DNA"/>
</dbReference>
<proteinExistence type="predicted"/>
<accession>A0A8S9PBA0</accession>
<gene>
    <name evidence="2" type="ORF">F2Q69_00005582</name>
</gene>
<dbReference type="AlphaFoldDB" id="A0A8S9PBA0"/>
<evidence type="ECO:0000313" key="3">
    <source>
        <dbReference type="Proteomes" id="UP000712600"/>
    </source>
</evidence>
<dbReference type="Proteomes" id="UP000712600">
    <property type="component" value="Unassembled WGS sequence"/>
</dbReference>
<reference evidence="2" key="1">
    <citation type="submission" date="2019-12" db="EMBL/GenBank/DDBJ databases">
        <title>Genome sequencing and annotation of Brassica cretica.</title>
        <authorList>
            <person name="Studholme D.J."/>
            <person name="Sarris P."/>
        </authorList>
    </citation>
    <scope>NUCLEOTIDE SEQUENCE</scope>
    <source>
        <strain evidence="2">PFS-109/04</strain>
        <tissue evidence="2">Leaf</tissue>
    </source>
</reference>
<feature type="compositionally biased region" description="Basic and acidic residues" evidence="1">
    <location>
        <begin position="70"/>
        <end position="86"/>
    </location>
</feature>
<evidence type="ECO:0000313" key="2">
    <source>
        <dbReference type="EMBL" id="KAF3511441.1"/>
    </source>
</evidence>
<sequence>MIDVFSEQEKLHEAEAANHRVNPLSDSDLSLSPLLLPSCFVNERFRTSFDPYGSNVDLIGSETTSQLLTSREKDNPEKDNILAREEGTEDVGPEDHVLVSDTSSEGREDEEEEGDRVEKMPSPKPNEEEAISEIEKGSASSVPPSNAGHLALVPANVEGPTVPVAEDTQDPPVLSVLTGDGNVQSFVA</sequence>